<evidence type="ECO:0000313" key="2">
    <source>
        <dbReference type="EMBL" id="MPA41195.1"/>
    </source>
</evidence>
<feature type="compositionally biased region" description="Gly residues" evidence="1">
    <location>
        <begin position="157"/>
        <end position="168"/>
    </location>
</feature>
<dbReference type="EMBL" id="GHES01010636">
    <property type="protein sequence ID" value="MPA41195.1"/>
    <property type="molecule type" value="Transcribed_RNA"/>
</dbReference>
<dbReference type="Pfam" id="PF14223">
    <property type="entry name" value="Retrotran_gag_2"/>
    <property type="match status" value="1"/>
</dbReference>
<dbReference type="PANTHER" id="PTHR34222:SF95">
    <property type="entry name" value="RRNA 2'-O-METHYLTRANSFERASE FIBRILLARIN-LIKE ISOFORM X1"/>
    <property type="match status" value="1"/>
</dbReference>
<reference evidence="2" key="1">
    <citation type="submission" date="2019-08" db="EMBL/GenBank/DDBJ databases">
        <title>Reference gene set and small RNA set construction with multiple tissues from Davidia involucrata Baill.</title>
        <authorList>
            <person name="Yang H."/>
            <person name="Zhou C."/>
            <person name="Li G."/>
            <person name="Wang J."/>
            <person name="Gao P."/>
            <person name="Wang M."/>
            <person name="Wang R."/>
            <person name="Zhao Y."/>
        </authorList>
    </citation>
    <scope>NUCLEOTIDE SEQUENCE</scope>
    <source>
        <tissue evidence="2">Mixed with DoveR01_LX</tissue>
    </source>
</reference>
<proteinExistence type="predicted"/>
<dbReference type="PANTHER" id="PTHR34222">
    <property type="entry name" value="GAG_PRE-INTEGRS DOMAIN-CONTAINING PROTEIN"/>
    <property type="match status" value="1"/>
</dbReference>
<protein>
    <recommendedName>
        <fullName evidence="3">Retrotransposon gag domain-containing protein</fullName>
    </recommendedName>
</protein>
<accession>A0A5B6ZBA8</accession>
<sequence length="303" mass="33343">MVMTWLWNSMEPYVVCNVQLLKTAKQIWGSLEEMYSQEHNVSRIYELFERLFNIQQGNRSLTEHYGTLKGLWEELMLYQPLSTNLEVQRQQREEFQVALFLSSLNSEYRVFKDQILASEKLPTAANAYSRLQRASLTCGASSSSTSTDSSALMSGEGFRGGFRGSSRGGGHRSNHSSGSSGRGGGRRSFRGGRGGRTGRGHRSEWKCTYCGGTGHTEDYCWDKWGRPAHANQATDDPSDTSVTQSPAIAVAPVASSSDFHGHLSSQLSQIIQHLSSISPHLPTSTATLANSGSQDEEGDWFGA</sequence>
<dbReference type="AlphaFoldDB" id="A0A5B6ZBA8"/>
<evidence type="ECO:0000256" key="1">
    <source>
        <dbReference type="SAM" id="MobiDB-lite"/>
    </source>
</evidence>
<name>A0A5B6ZBA8_DAVIN</name>
<feature type="compositionally biased region" description="Low complexity" evidence="1">
    <location>
        <begin position="139"/>
        <end position="156"/>
    </location>
</feature>
<organism evidence="2">
    <name type="scientific">Davidia involucrata</name>
    <name type="common">Dove tree</name>
    <dbReference type="NCBI Taxonomy" id="16924"/>
    <lineage>
        <taxon>Eukaryota</taxon>
        <taxon>Viridiplantae</taxon>
        <taxon>Streptophyta</taxon>
        <taxon>Embryophyta</taxon>
        <taxon>Tracheophyta</taxon>
        <taxon>Spermatophyta</taxon>
        <taxon>Magnoliopsida</taxon>
        <taxon>eudicotyledons</taxon>
        <taxon>Gunneridae</taxon>
        <taxon>Pentapetalae</taxon>
        <taxon>asterids</taxon>
        <taxon>Cornales</taxon>
        <taxon>Nyssaceae</taxon>
        <taxon>Davidia</taxon>
    </lineage>
</organism>
<gene>
    <name evidence="2" type="ORF">Din_010636</name>
</gene>
<feature type="region of interest" description="Disordered" evidence="1">
    <location>
        <begin position="139"/>
        <end position="207"/>
    </location>
</feature>
<evidence type="ECO:0008006" key="3">
    <source>
        <dbReference type="Google" id="ProtNLM"/>
    </source>
</evidence>